<feature type="domain" description="Fumarylacetoacetase-like C-terminal" evidence="3">
    <location>
        <begin position="49"/>
        <end position="244"/>
    </location>
</feature>
<comment type="caution">
    <text evidence="4">The sequence shown here is derived from an EMBL/GenBank/DDBJ whole genome shotgun (WGS) entry which is preliminary data.</text>
</comment>
<evidence type="ECO:0000256" key="1">
    <source>
        <dbReference type="ARBA" id="ARBA00022723"/>
    </source>
</evidence>
<protein>
    <submittedName>
        <fullName evidence="4">Fumarylacetoacetate hydrolase family protein</fullName>
    </submittedName>
</protein>
<dbReference type="SUPFAM" id="SSF56529">
    <property type="entry name" value="FAH"/>
    <property type="match status" value="1"/>
</dbReference>
<evidence type="ECO:0000259" key="3">
    <source>
        <dbReference type="Pfam" id="PF01557"/>
    </source>
</evidence>
<dbReference type="RefSeq" id="WP_256408944.1">
    <property type="nucleotide sequence ID" value="NZ_JANHDN010000004.1"/>
</dbReference>
<dbReference type="GO" id="GO:0016853">
    <property type="term" value="F:isomerase activity"/>
    <property type="evidence" value="ECO:0007669"/>
    <property type="project" value="UniProtKB-ARBA"/>
</dbReference>
<dbReference type="AlphaFoldDB" id="A0ABD6AK65"/>
<dbReference type="GO" id="GO:0046872">
    <property type="term" value="F:metal ion binding"/>
    <property type="evidence" value="ECO:0007669"/>
    <property type="project" value="UniProtKB-KW"/>
</dbReference>
<dbReference type="FunFam" id="3.90.850.10:FF:000002">
    <property type="entry name" value="2-hydroxyhepta-2,4-diene-1,7-dioate isomerase"/>
    <property type="match status" value="1"/>
</dbReference>
<dbReference type="GO" id="GO:0019752">
    <property type="term" value="P:carboxylic acid metabolic process"/>
    <property type="evidence" value="ECO:0007669"/>
    <property type="project" value="UniProtKB-ARBA"/>
</dbReference>
<dbReference type="EMBL" id="JBHTBL010000005">
    <property type="protein sequence ID" value="MFC7324666.1"/>
    <property type="molecule type" value="Genomic_DNA"/>
</dbReference>
<evidence type="ECO:0000256" key="2">
    <source>
        <dbReference type="SAM" id="MobiDB-lite"/>
    </source>
</evidence>
<keyword evidence="1" id="KW-0479">Metal-binding</keyword>
<gene>
    <name evidence="4" type="ORF">ACFQMF_08745</name>
</gene>
<sequence>MHRVRFRDPAGSIREGTYDPEGDTVAFGGDEHALDDPAIDVLPPTDPTKIVCIGRNYADHAAELGNDVPDRPLLFLKPPNALAGHGDAVTVPAGKDRIDWEAELAVVIGEQCKAVDADDAMDVVAGFTCMNDVSNRDDQNREQNWVRGKAFDNAAPLGPVMATPDEVPADASVELRVNGETKQSSDREHLIFDVPTLIEEITTYLTLEAGDVIATGTPEGVGALADGDTVEVEVEGVGTLEHDVRIP</sequence>
<dbReference type="Proteomes" id="UP001596545">
    <property type="component" value="Unassembled WGS sequence"/>
</dbReference>
<keyword evidence="5" id="KW-1185">Reference proteome</keyword>
<dbReference type="Pfam" id="PF01557">
    <property type="entry name" value="FAA_hydrolase"/>
    <property type="match status" value="1"/>
</dbReference>
<evidence type="ECO:0000313" key="5">
    <source>
        <dbReference type="Proteomes" id="UP001596545"/>
    </source>
</evidence>
<dbReference type="Gene3D" id="3.90.850.10">
    <property type="entry name" value="Fumarylacetoacetase-like, C-terminal domain"/>
    <property type="match status" value="1"/>
</dbReference>
<dbReference type="InterPro" id="IPR011234">
    <property type="entry name" value="Fumarylacetoacetase-like_C"/>
</dbReference>
<dbReference type="GO" id="GO:0016787">
    <property type="term" value="F:hydrolase activity"/>
    <property type="evidence" value="ECO:0007669"/>
    <property type="project" value="UniProtKB-KW"/>
</dbReference>
<proteinExistence type="predicted"/>
<dbReference type="PANTHER" id="PTHR11820:SF7">
    <property type="entry name" value="ACYLPYRUVASE FAHD1, MITOCHONDRIAL"/>
    <property type="match status" value="1"/>
</dbReference>
<keyword evidence="4" id="KW-0378">Hydrolase</keyword>
<evidence type="ECO:0000313" key="4">
    <source>
        <dbReference type="EMBL" id="MFC7324666.1"/>
    </source>
</evidence>
<name>A0ABD6AK65_9EURY</name>
<dbReference type="InterPro" id="IPR036663">
    <property type="entry name" value="Fumarylacetoacetase_C_sf"/>
</dbReference>
<organism evidence="4 5">
    <name type="scientific">Halorubrum rutilum</name>
    <dbReference type="NCBI Taxonomy" id="1364933"/>
    <lineage>
        <taxon>Archaea</taxon>
        <taxon>Methanobacteriati</taxon>
        <taxon>Methanobacteriota</taxon>
        <taxon>Stenosarchaea group</taxon>
        <taxon>Halobacteria</taxon>
        <taxon>Halobacteriales</taxon>
        <taxon>Haloferacaceae</taxon>
        <taxon>Halorubrum</taxon>
    </lineage>
</organism>
<dbReference type="PANTHER" id="PTHR11820">
    <property type="entry name" value="ACYLPYRUVASE"/>
    <property type="match status" value="1"/>
</dbReference>
<feature type="region of interest" description="Disordered" evidence="2">
    <location>
        <begin position="1"/>
        <end position="21"/>
    </location>
</feature>
<accession>A0ABD6AK65</accession>
<reference evidence="4 5" key="1">
    <citation type="journal article" date="2019" name="Int. J. Syst. Evol. Microbiol.">
        <title>The Global Catalogue of Microorganisms (GCM) 10K type strain sequencing project: providing services to taxonomists for standard genome sequencing and annotation.</title>
        <authorList>
            <consortium name="The Broad Institute Genomics Platform"/>
            <consortium name="The Broad Institute Genome Sequencing Center for Infectious Disease"/>
            <person name="Wu L."/>
            <person name="Ma J."/>
        </authorList>
    </citation>
    <scope>NUCLEOTIDE SEQUENCE [LARGE SCALE GENOMIC DNA]</scope>
    <source>
        <strain evidence="4 5">CGMCC 1.12554</strain>
    </source>
</reference>